<dbReference type="OrthoDB" id="10057956at2759"/>
<dbReference type="Proteomes" id="UP000791440">
    <property type="component" value="Unassembled WGS sequence"/>
</dbReference>
<evidence type="ECO:0000256" key="3">
    <source>
        <dbReference type="ARBA" id="ARBA00061308"/>
    </source>
</evidence>
<dbReference type="GO" id="GO:0005737">
    <property type="term" value="C:cytoplasm"/>
    <property type="evidence" value="ECO:0007669"/>
    <property type="project" value="UniProtKB-SubCell"/>
</dbReference>
<name>A0A922CN85_MANSE</name>
<comment type="similarity">
    <text evidence="3">Belongs to the BRAT1 family.</text>
</comment>
<organism evidence="4 5">
    <name type="scientific">Manduca sexta</name>
    <name type="common">Tobacco hawkmoth</name>
    <name type="synonym">Tobacco hornworm</name>
    <dbReference type="NCBI Taxonomy" id="7130"/>
    <lineage>
        <taxon>Eukaryota</taxon>
        <taxon>Metazoa</taxon>
        <taxon>Ecdysozoa</taxon>
        <taxon>Arthropoda</taxon>
        <taxon>Hexapoda</taxon>
        <taxon>Insecta</taxon>
        <taxon>Pterygota</taxon>
        <taxon>Neoptera</taxon>
        <taxon>Endopterygota</taxon>
        <taxon>Lepidoptera</taxon>
        <taxon>Glossata</taxon>
        <taxon>Ditrysia</taxon>
        <taxon>Bombycoidea</taxon>
        <taxon>Sphingidae</taxon>
        <taxon>Sphinginae</taxon>
        <taxon>Sphingini</taxon>
        <taxon>Manduca</taxon>
    </lineage>
</organism>
<comment type="caution">
    <text evidence="4">The sequence shown here is derived from an EMBL/GenBank/DDBJ whole genome shotgun (WGS) entry which is preliminary data.</text>
</comment>
<dbReference type="PANTHER" id="PTHR21331:SF2">
    <property type="entry name" value="BRCA1-ASSOCIATED ATM ACTIVATOR 1"/>
    <property type="match status" value="1"/>
</dbReference>
<protein>
    <submittedName>
        <fullName evidence="4">Uncharacterized protein</fullName>
    </submittedName>
</protein>
<reference evidence="4" key="1">
    <citation type="journal article" date="2016" name="Insect Biochem. Mol. Biol.">
        <title>Multifaceted biological insights from a draft genome sequence of the tobacco hornworm moth, Manduca sexta.</title>
        <authorList>
            <person name="Kanost M.R."/>
            <person name="Arrese E.L."/>
            <person name="Cao X."/>
            <person name="Chen Y.R."/>
            <person name="Chellapilla S."/>
            <person name="Goldsmith M.R."/>
            <person name="Grosse-Wilde E."/>
            <person name="Heckel D.G."/>
            <person name="Herndon N."/>
            <person name="Jiang H."/>
            <person name="Papanicolaou A."/>
            <person name="Qu J."/>
            <person name="Soulages J.L."/>
            <person name="Vogel H."/>
            <person name="Walters J."/>
            <person name="Waterhouse R.M."/>
            <person name="Ahn S.J."/>
            <person name="Almeida F.C."/>
            <person name="An C."/>
            <person name="Aqrawi P."/>
            <person name="Bretschneider A."/>
            <person name="Bryant W.B."/>
            <person name="Bucks S."/>
            <person name="Chao H."/>
            <person name="Chevignon G."/>
            <person name="Christen J.M."/>
            <person name="Clarke D.F."/>
            <person name="Dittmer N.T."/>
            <person name="Ferguson L.C.F."/>
            <person name="Garavelou S."/>
            <person name="Gordon K.H.J."/>
            <person name="Gunaratna R.T."/>
            <person name="Han Y."/>
            <person name="Hauser F."/>
            <person name="He Y."/>
            <person name="Heidel-Fischer H."/>
            <person name="Hirsh A."/>
            <person name="Hu Y."/>
            <person name="Jiang H."/>
            <person name="Kalra D."/>
            <person name="Klinner C."/>
            <person name="Konig C."/>
            <person name="Kovar C."/>
            <person name="Kroll A.R."/>
            <person name="Kuwar S.S."/>
            <person name="Lee S.L."/>
            <person name="Lehman R."/>
            <person name="Li K."/>
            <person name="Li Z."/>
            <person name="Liang H."/>
            <person name="Lovelace S."/>
            <person name="Lu Z."/>
            <person name="Mansfield J.H."/>
            <person name="McCulloch K.J."/>
            <person name="Mathew T."/>
            <person name="Morton B."/>
            <person name="Muzny D.M."/>
            <person name="Neunemann D."/>
            <person name="Ongeri F."/>
            <person name="Pauchet Y."/>
            <person name="Pu L.L."/>
            <person name="Pyrousis I."/>
            <person name="Rao X.J."/>
            <person name="Redding A."/>
            <person name="Roesel C."/>
            <person name="Sanchez-Gracia A."/>
            <person name="Schaack S."/>
            <person name="Shukla A."/>
            <person name="Tetreau G."/>
            <person name="Wang Y."/>
            <person name="Xiong G.H."/>
            <person name="Traut W."/>
            <person name="Walsh T.K."/>
            <person name="Worley K.C."/>
            <person name="Wu D."/>
            <person name="Wu W."/>
            <person name="Wu Y.Q."/>
            <person name="Zhang X."/>
            <person name="Zou Z."/>
            <person name="Zucker H."/>
            <person name="Briscoe A.D."/>
            <person name="Burmester T."/>
            <person name="Clem R.J."/>
            <person name="Feyereisen R."/>
            <person name="Grimmelikhuijzen C.J.P."/>
            <person name="Hamodrakas S.J."/>
            <person name="Hansson B.S."/>
            <person name="Huguet E."/>
            <person name="Jermiin L.S."/>
            <person name="Lan Q."/>
            <person name="Lehman H.K."/>
            <person name="Lorenzen M."/>
            <person name="Merzendorfer H."/>
            <person name="Michalopoulos I."/>
            <person name="Morton D.B."/>
            <person name="Muthukrishnan S."/>
            <person name="Oakeshott J.G."/>
            <person name="Palmer W."/>
            <person name="Park Y."/>
            <person name="Passarelli A.L."/>
            <person name="Rozas J."/>
            <person name="Schwartz L.M."/>
            <person name="Smith W."/>
            <person name="Southgate A."/>
            <person name="Vilcinskas A."/>
            <person name="Vogt R."/>
            <person name="Wang P."/>
            <person name="Werren J."/>
            <person name="Yu X.Q."/>
            <person name="Zhou J.J."/>
            <person name="Brown S.J."/>
            <person name="Scherer S.E."/>
            <person name="Richards S."/>
            <person name="Blissard G.W."/>
        </authorList>
    </citation>
    <scope>NUCLEOTIDE SEQUENCE</scope>
</reference>
<proteinExistence type="inferred from homology"/>
<reference evidence="4" key="2">
    <citation type="submission" date="2020-12" db="EMBL/GenBank/DDBJ databases">
        <authorList>
            <person name="Kanost M."/>
        </authorList>
    </citation>
    <scope>NUCLEOTIDE SEQUENCE</scope>
</reference>
<dbReference type="GO" id="GO:0006974">
    <property type="term" value="P:DNA damage response"/>
    <property type="evidence" value="ECO:0007669"/>
    <property type="project" value="InterPro"/>
</dbReference>
<dbReference type="InterPro" id="IPR016024">
    <property type="entry name" value="ARM-type_fold"/>
</dbReference>
<dbReference type="PANTHER" id="PTHR21331">
    <property type="entry name" value="BRCA1-ASSOCIATED ATM ACTIVATOR 1"/>
    <property type="match status" value="1"/>
</dbReference>
<dbReference type="GO" id="GO:0008283">
    <property type="term" value="P:cell population proliferation"/>
    <property type="evidence" value="ECO:0007669"/>
    <property type="project" value="InterPro"/>
</dbReference>
<dbReference type="Gene3D" id="1.25.10.10">
    <property type="entry name" value="Leucine-rich Repeat Variant"/>
    <property type="match status" value="1"/>
</dbReference>
<dbReference type="GO" id="GO:0005634">
    <property type="term" value="C:nucleus"/>
    <property type="evidence" value="ECO:0007669"/>
    <property type="project" value="TreeGrafter"/>
</dbReference>
<dbReference type="InterPro" id="IPR038904">
    <property type="entry name" value="BRAT1"/>
</dbReference>
<accession>A0A922CN85</accession>
<evidence type="ECO:0000313" key="4">
    <source>
        <dbReference type="EMBL" id="KAG6452134.1"/>
    </source>
</evidence>
<dbReference type="AlphaFoldDB" id="A0A922CN85"/>
<evidence type="ECO:0000256" key="2">
    <source>
        <dbReference type="ARBA" id="ARBA00022490"/>
    </source>
</evidence>
<dbReference type="EMBL" id="JH668418">
    <property type="protein sequence ID" value="KAG6452134.1"/>
    <property type="molecule type" value="Genomic_DNA"/>
</dbReference>
<comment type="subcellular location">
    <subcellularLocation>
        <location evidence="1">Cytoplasm</location>
    </subcellularLocation>
</comment>
<gene>
    <name evidence="4" type="ORF">O3G_MSEX007492</name>
</gene>
<sequence length="944" mass="109130">MEKGQVRDKMRLLFKKLAEPNYVMSNYYADRFINMLRYDEHNDPDISYLRIIPFVPEELYDAIMCIDKPETDISVKVFIIRLLALSCKKEVNFTMFVCRKTDNSVQRLKDINSPNMHLSMKVAYMEMALTIVKHSSGISWLLETGIWKEILSLGNEKRTVFLVRQTYKFAAEFLWRLNDLRYLEAITEVIHFIIKPLVEGHYIQIESLTSDEEEERAKVLIPITHMLIAIISKDNRIVQPSILMEVMVKEIKIVWYLYCVLDKIHNEELLLLVSKSVFWLILSKCLLIKPMTPETEYGPDDFLELGATYFNTIHAFIQRRLATTVLDYCTDCAVIWSTVFGDKVIVVTDSVKKSHLKLNMLFMCLVPLVVFIKTSTCGRTATTTDYMYDYILNFINSSCEHTAKAAYALRNLMLELDTLPLILRGVKKLTYLKHHLSDEQANLVFQSLFYALKEYDPVDDYGEMKQDASAEDSQDRVFVMTYVLDIVLSLVKNHNINWHESLEVICLHSVVFNILKRTNLTCQFIVTALNLIAVTVKKFLPPNLSLLLETKPGSTMHDLGKLIYMKMHDMHWEIRDSALELLHVCTELSYIKFPPFQKQILENNLINVAATIAFNDFEPYVQVSALKCLGAASKVSALWEQLKMQYPNVQDQIVSILRESQEGIVRKEACNVLCDLYQNHKLAPTFKQSLYDHMVSASLCDFHWEVQLSALTFWKIVYKSLLTDQGMLDGEFPPVTFSRESRKIVNLNAAEIQRRLVKILNELSTIGCLTVLVKLLHDDTELEIMEYAHSISNELYDMLQKHKVPDLIKYIPGDAATVEELISQIKDEFDWHNEEMPEVSSNAASDNVIESILNADDINLLANIYEQHMSLRSEPPPNPPRPRIKLVRLASPYLFVNYLKTNDFQAIMDQKRKWNEGIRSFSSLLDDILGMYQVKNEVNALDCY</sequence>
<evidence type="ECO:0000313" key="5">
    <source>
        <dbReference type="Proteomes" id="UP000791440"/>
    </source>
</evidence>
<dbReference type="InterPro" id="IPR011989">
    <property type="entry name" value="ARM-like"/>
</dbReference>
<evidence type="ECO:0000256" key="1">
    <source>
        <dbReference type="ARBA" id="ARBA00004496"/>
    </source>
</evidence>
<keyword evidence="5" id="KW-1185">Reference proteome</keyword>
<keyword evidence="2" id="KW-0963">Cytoplasm</keyword>
<dbReference type="SUPFAM" id="SSF48371">
    <property type="entry name" value="ARM repeat"/>
    <property type="match status" value="1"/>
</dbReference>